<evidence type="ECO:0000256" key="2">
    <source>
        <dbReference type="ARBA" id="ARBA00023125"/>
    </source>
</evidence>
<dbReference type="PROSITE" id="PS51005">
    <property type="entry name" value="NAC"/>
    <property type="match status" value="1"/>
</dbReference>
<dbReference type="Gene3D" id="2.170.150.80">
    <property type="entry name" value="NAC domain"/>
    <property type="match status" value="1"/>
</dbReference>
<dbReference type="SUPFAM" id="SSF101941">
    <property type="entry name" value="NAC domain"/>
    <property type="match status" value="1"/>
</dbReference>
<evidence type="ECO:0000259" key="6">
    <source>
        <dbReference type="PROSITE" id="PS51005"/>
    </source>
</evidence>
<gene>
    <name evidence="7" type="ORF">Nepgr_026113</name>
</gene>
<name>A0AAD3Y1R4_NEPGR</name>
<evidence type="ECO:0000256" key="1">
    <source>
        <dbReference type="ARBA" id="ARBA00023015"/>
    </source>
</evidence>
<dbReference type="GO" id="GO:0006355">
    <property type="term" value="P:regulation of DNA-templated transcription"/>
    <property type="evidence" value="ECO:0007669"/>
    <property type="project" value="InterPro"/>
</dbReference>
<sequence length="236" mass="25237">MAVGYWKVSGKDRDICSSETCSLIGMKKTLVFYRGRAPTGEKSHGVMQEFRLDGKLAYHYFSRNFKDEWVIRRVLQKSGTGRAATAGCGGIGKKGRLNSGFSLYPEISSPSSVSISLLLDALPYAVVTASSACASASMAAAADRDSFSYDSEEVAANGEHVSCFSTIINADSSASANGRPRNSGLPPFPQENLQLPSFSPMPPDGVGNGGVGTGDPMEAFRLWRAGLELWRSRSCN</sequence>
<organism evidence="7 8">
    <name type="scientific">Nepenthes gracilis</name>
    <name type="common">Slender pitcher plant</name>
    <dbReference type="NCBI Taxonomy" id="150966"/>
    <lineage>
        <taxon>Eukaryota</taxon>
        <taxon>Viridiplantae</taxon>
        <taxon>Streptophyta</taxon>
        <taxon>Embryophyta</taxon>
        <taxon>Tracheophyta</taxon>
        <taxon>Spermatophyta</taxon>
        <taxon>Magnoliopsida</taxon>
        <taxon>eudicotyledons</taxon>
        <taxon>Gunneridae</taxon>
        <taxon>Pentapetalae</taxon>
        <taxon>Caryophyllales</taxon>
        <taxon>Nepenthaceae</taxon>
        <taxon>Nepenthes</taxon>
    </lineage>
</organism>
<dbReference type="EMBL" id="BSYO01000027">
    <property type="protein sequence ID" value="GMH24270.1"/>
    <property type="molecule type" value="Genomic_DNA"/>
</dbReference>
<evidence type="ECO:0000313" key="8">
    <source>
        <dbReference type="Proteomes" id="UP001279734"/>
    </source>
</evidence>
<dbReference type="InterPro" id="IPR036093">
    <property type="entry name" value="NAC_dom_sf"/>
</dbReference>
<evidence type="ECO:0000256" key="5">
    <source>
        <dbReference type="SAM" id="MobiDB-lite"/>
    </source>
</evidence>
<keyword evidence="3" id="KW-0804">Transcription</keyword>
<keyword evidence="2" id="KW-0238">DNA-binding</keyword>
<evidence type="ECO:0000256" key="4">
    <source>
        <dbReference type="ARBA" id="ARBA00023242"/>
    </source>
</evidence>
<dbReference type="AlphaFoldDB" id="A0AAD3Y1R4"/>
<keyword evidence="8" id="KW-1185">Reference proteome</keyword>
<evidence type="ECO:0000256" key="3">
    <source>
        <dbReference type="ARBA" id="ARBA00023163"/>
    </source>
</evidence>
<dbReference type="PANTHER" id="PTHR31744:SF114">
    <property type="entry name" value="PROTEIN CUP-SHAPED COTYLEDON 2"/>
    <property type="match status" value="1"/>
</dbReference>
<dbReference type="Pfam" id="PF02365">
    <property type="entry name" value="NAM"/>
    <property type="match status" value="1"/>
</dbReference>
<dbReference type="PANTHER" id="PTHR31744">
    <property type="entry name" value="PROTEIN CUP-SHAPED COTYLEDON 2-RELATED"/>
    <property type="match status" value="1"/>
</dbReference>
<keyword evidence="4" id="KW-0539">Nucleus</keyword>
<reference evidence="7" key="1">
    <citation type="submission" date="2023-05" db="EMBL/GenBank/DDBJ databases">
        <title>Nepenthes gracilis genome sequencing.</title>
        <authorList>
            <person name="Fukushima K."/>
        </authorList>
    </citation>
    <scope>NUCLEOTIDE SEQUENCE</scope>
    <source>
        <strain evidence="7">SING2019-196</strain>
    </source>
</reference>
<accession>A0AAD3Y1R4</accession>
<dbReference type="GO" id="GO:0003677">
    <property type="term" value="F:DNA binding"/>
    <property type="evidence" value="ECO:0007669"/>
    <property type="project" value="UniProtKB-KW"/>
</dbReference>
<evidence type="ECO:0000313" key="7">
    <source>
        <dbReference type="EMBL" id="GMH24270.1"/>
    </source>
</evidence>
<dbReference type="InterPro" id="IPR003441">
    <property type="entry name" value="NAC-dom"/>
</dbReference>
<feature type="domain" description="NAC" evidence="6">
    <location>
        <begin position="1"/>
        <end position="77"/>
    </location>
</feature>
<keyword evidence="1" id="KW-0805">Transcription regulation</keyword>
<comment type="caution">
    <text evidence="7">The sequence shown here is derived from an EMBL/GenBank/DDBJ whole genome shotgun (WGS) entry which is preliminary data.</text>
</comment>
<proteinExistence type="predicted"/>
<dbReference type="Proteomes" id="UP001279734">
    <property type="component" value="Unassembled WGS sequence"/>
</dbReference>
<protein>
    <recommendedName>
        <fullName evidence="6">NAC domain-containing protein</fullName>
    </recommendedName>
</protein>
<feature type="region of interest" description="Disordered" evidence="5">
    <location>
        <begin position="174"/>
        <end position="202"/>
    </location>
</feature>